<dbReference type="PROSITE" id="PS00138">
    <property type="entry name" value="SUBTILASE_SER"/>
    <property type="match status" value="1"/>
</dbReference>
<comment type="caution">
    <text evidence="6">Lacks conserved residue(s) required for the propagation of feature annotation.</text>
</comment>
<dbReference type="FunFam" id="2.60.40.2310:FF:000001">
    <property type="entry name" value="Subtilisin-like protease SBT1.5"/>
    <property type="match status" value="1"/>
</dbReference>
<keyword evidence="10" id="KW-1185">Reference proteome</keyword>
<evidence type="ECO:0000313" key="10">
    <source>
        <dbReference type="Proteomes" id="UP001180020"/>
    </source>
</evidence>
<sequence>MSSYDSRSVKYNIESGTSMACPHVTGAAVYVKTFHPTWSPAAIASAIITTATPMNGDRNPDVELAYGAGQIDPLKAVRPGLVYDTGEADFVQMLCNHGYNTTAIRLMTGNHSSCSGFKKGSVRDLNYPSMAAKVGPKKPFSVRFNRTVMNVGSARSTYRAVVRASHGVHVRVEPKILTFHELNQKHKFVVTVSGGALPVGSVVSASVVWSDGWHRVRSPIVVFA</sequence>
<dbReference type="Proteomes" id="UP001180020">
    <property type="component" value="Unassembled WGS sequence"/>
</dbReference>
<dbReference type="SUPFAM" id="SSF52743">
    <property type="entry name" value="Subtilisin-like"/>
    <property type="match status" value="1"/>
</dbReference>
<dbReference type="GO" id="GO:0004252">
    <property type="term" value="F:serine-type endopeptidase activity"/>
    <property type="evidence" value="ECO:0007669"/>
    <property type="project" value="InterPro"/>
</dbReference>
<feature type="domain" description="Peptidase S8/S53" evidence="7">
    <location>
        <begin position="3"/>
        <end position="69"/>
    </location>
</feature>
<reference evidence="9" key="2">
    <citation type="submission" date="2023-06" db="EMBL/GenBank/DDBJ databases">
        <authorList>
            <person name="Ma L."/>
            <person name="Liu K.-W."/>
            <person name="Li Z."/>
            <person name="Hsiao Y.-Y."/>
            <person name="Qi Y."/>
            <person name="Fu T."/>
            <person name="Tang G."/>
            <person name="Zhang D."/>
            <person name="Sun W.-H."/>
            <person name="Liu D.-K."/>
            <person name="Li Y."/>
            <person name="Chen G.-Z."/>
            <person name="Liu X.-D."/>
            <person name="Liao X.-Y."/>
            <person name="Jiang Y.-T."/>
            <person name="Yu X."/>
            <person name="Hao Y."/>
            <person name="Huang J."/>
            <person name="Zhao X.-W."/>
            <person name="Ke S."/>
            <person name="Chen Y.-Y."/>
            <person name="Wu W.-L."/>
            <person name="Hsu J.-L."/>
            <person name="Lin Y.-F."/>
            <person name="Huang M.-D."/>
            <person name="Li C.-Y."/>
            <person name="Huang L."/>
            <person name="Wang Z.-W."/>
            <person name="Zhao X."/>
            <person name="Zhong W.-Y."/>
            <person name="Peng D.-H."/>
            <person name="Ahmad S."/>
            <person name="Lan S."/>
            <person name="Zhang J.-S."/>
            <person name="Tsai W.-C."/>
            <person name="Van De Peer Y."/>
            <person name="Liu Z.-J."/>
        </authorList>
    </citation>
    <scope>NUCLEOTIDE SEQUENCE</scope>
    <source>
        <strain evidence="9">CP</strain>
        <tissue evidence="9">Leaves</tissue>
    </source>
</reference>
<evidence type="ECO:0000313" key="9">
    <source>
        <dbReference type="EMBL" id="KAK1299412.1"/>
    </source>
</evidence>
<feature type="domain" description="Subtilisin-like protease fibronectin type-III" evidence="8">
    <location>
        <begin position="124"/>
        <end position="222"/>
    </location>
</feature>
<dbReference type="InterPro" id="IPR023828">
    <property type="entry name" value="Peptidase_S8_Ser-AS"/>
</dbReference>
<dbReference type="Gene3D" id="3.40.50.200">
    <property type="entry name" value="Peptidase S8/S53 domain"/>
    <property type="match status" value="1"/>
</dbReference>
<comment type="similarity">
    <text evidence="1 6">Belongs to the peptidase S8 family.</text>
</comment>
<evidence type="ECO:0000256" key="6">
    <source>
        <dbReference type="PROSITE-ProRule" id="PRU01240"/>
    </source>
</evidence>
<evidence type="ECO:0000256" key="4">
    <source>
        <dbReference type="ARBA" id="ARBA00022801"/>
    </source>
</evidence>
<accession>A0AAV9DDI3</accession>
<keyword evidence="2" id="KW-0645">Protease</keyword>
<gene>
    <name evidence="9" type="ORF">QJS10_CPB14g01670</name>
</gene>
<reference evidence="9" key="1">
    <citation type="journal article" date="2023" name="Nat. Commun.">
        <title>Diploid and tetraploid genomes of Acorus and the evolution of monocots.</title>
        <authorList>
            <person name="Ma L."/>
            <person name="Liu K.W."/>
            <person name="Li Z."/>
            <person name="Hsiao Y.Y."/>
            <person name="Qi Y."/>
            <person name="Fu T."/>
            <person name="Tang G.D."/>
            <person name="Zhang D."/>
            <person name="Sun W.H."/>
            <person name="Liu D.K."/>
            <person name="Li Y."/>
            <person name="Chen G.Z."/>
            <person name="Liu X.D."/>
            <person name="Liao X.Y."/>
            <person name="Jiang Y.T."/>
            <person name="Yu X."/>
            <person name="Hao Y."/>
            <person name="Huang J."/>
            <person name="Zhao X.W."/>
            <person name="Ke S."/>
            <person name="Chen Y.Y."/>
            <person name="Wu W.L."/>
            <person name="Hsu J.L."/>
            <person name="Lin Y.F."/>
            <person name="Huang M.D."/>
            <person name="Li C.Y."/>
            <person name="Huang L."/>
            <person name="Wang Z.W."/>
            <person name="Zhao X."/>
            <person name="Zhong W.Y."/>
            <person name="Peng D.H."/>
            <person name="Ahmad S."/>
            <person name="Lan S."/>
            <person name="Zhang J.S."/>
            <person name="Tsai W.C."/>
            <person name="Van de Peer Y."/>
            <person name="Liu Z.J."/>
        </authorList>
    </citation>
    <scope>NUCLEOTIDE SEQUENCE</scope>
    <source>
        <strain evidence="9">CP</strain>
    </source>
</reference>
<evidence type="ECO:0000256" key="5">
    <source>
        <dbReference type="ARBA" id="ARBA00022825"/>
    </source>
</evidence>
<proteinExistence type="inferred from homology"/>
<dbReference type="EMBL" id="JAUJYO010000014">
    <property type="protein sequence ID" value="KAK1299412.1"/>
    <property type="molecule type" value="Genomic_DNA"/>
</dbReference>
<dbReference type="InterPro" id="IPR000209">
    <property type="entry name" value="Peptidase_S8/S53_dom"/>
</dbReference>
<protein>
    <submittedName>
        <fullName evidence="9">Uncharacterized protein</fullName>
    </submittedName>
</protein>
<dbReference type="PANTHER" id="PTHR10795">
    <property type="entry name" value="PROPROTEIN CONVERTASE SUBTILISIN/KEXIN"/>
    <property type="match status" value="1"/>
</dbReference>
<evidence type="ECO:0000256" key="3">
    <source>
        <dbReference type="ARBA" id="ARBA00022729"/>
    </source>
</evidence>
<dbReference type="InterPro" id="IPR045051">
    <property type="entry name" value="SBT"/>
</dbReference>
<dbReference type="AlphaFoldDB" id="A0AAV9DDI3"/>
<name>A0AAV9DDI3_ACOCL</name>
<evidence type="ECO:0000259" key="8">
    <source>
        <dbReference type="Pfam" id="PF17766"/>
    </source>
</evidence>
<keyword evidence="5" id="KW-0720">Serine protease</keyword>
<dbReference type="PROSITE" id="PS51892">
    <property type="entry name" value="SUBTILASE"/>
    <property type="match status" value="1"/>
</dbReference>
<dbReference type="Gene3D" id="2.60.40.2310">
    <property type="match status" value="1"/>
</dbReference>
<evidence type="ECO:0000259" key="7">
    <source>
        <dbReference type="Pfam" id="PF00082"/>
    </source>
</evidence>
<evidence type="ECO:0000256" key="1">
    <source>
        <dbReference type="ARBA" id="ARBA00011073"/>
    </source>
</evidence>
<comment type="caution">
    <text evidence="9">The sequence shown here is derived from an EMBL/GenBank/DDBJ whole genome shotgun (WGS) entry which is preliminary data.</text>
</comment>
<dbReference type="InterPro" id="IPR036852">
    <property type="entry name" value="Peptidase_S8/S53_dom_sf"/>
</dbReference>
<evidence type="ECO:0000256" key="2">
    <source>
        <dbReference type="ARBA" id="ARBA00022670"/>
    </source>
</evidence>
<dbReference type="InterPro" id="IPR041469">
    <property type="entry name" value="Subtilisin-like_FN3"/>
</dbReference>
<keyword evidence="4" id="KW-0378">Hydrolase</keyword>
<keyword evidence="3" id="KW-0732">Signal</keyword>
<organism evidence="9 10">
    <name type="scientific">Acorus calamus</name>
    <name type="common">Sweet flag</name>
    <dbReference type="NCBI Taxonomy" id="4465"/>
    <lineage>
        <taxon>Eukaryota</taxon>
        <taxon>Viridiplantae</taxon>
        <taxon>Streptophyta</taxon>
        <taxon>Embryophyta</taxon>
        <taxon>Tracheophyta</taxon>
        <taxon>Spermatophyta</taxon>
        <taxon>Magnoliopsida</taxon>
        <taxon>Liliopsida</taxon>
        <taxon>Acoraceae</taxon>
        <taxon>Acorus</taxon>
    </lineage>
</organism>
<dbReference type="Pfam" id="PF00082">
    <property type="entry name" value="Peptidase_S8"/>
    <property type="match status" value="1"/>
</dbReference>
<dbReference type="GO" id="GO:0006508">
    <property type="term" value="P:proteolysis"/>
    <property type="evidence" value="ECO:0007669"/>
    <property type="project" value="UniProtKB-KW"/>
</dbReference>
<dbReference type="Pfam" id="PF17766">
    <property type="entry name" value="fn3_6"/>
    <property type="match status" value="1"/>
</dbReference>